<evidence type="ECO:0000259" key="8">
    <source>
        <dbReference type="Pfam" id="PF01757"/>
    </source>
</evidence>
<dbReference type="PANTHER" id="PTHR40074">
    <property type="entry name" value="O-ACETYLTRANSFERASE WECH"/>
    <property type="match status" value="1"/>
</dbReference>
<accession>A0A4Q2K439</accession>
<keyword evidence="9" id="KW-0808">Transferase</keyword>
<gene>
    <name evidence="9" type="ORF">ET524_08605</name>
</gene>
<feature type="transmembrane region" description="Helical" evidence="7">
    <location>
        <begin position="7"/>
        <end position="24"/>
    </location>
</feature>
<evidence type="ECO:0000256" key="6">
    <source>
        <dbReference type="ARBA" id="ARBA00023136"/>
    </source>
</evidence>
<keyword evidence="10" id="KW-1185">Reference proteome</keyword>
<keyword evidence="4 7" id="KW-0812">Transmembrane</keyword>
<name>A0A4Q2K439_9ACTN</name>
<dbReference type="Pfam" id="PF01757">
    <property type="entry name" value="Acyl_transf_3"/>
    <property type="match status" value="1"/>
</dbReference>
<evidence type="ECO:0000256" key="2">
    <source>
        <dbReference type="ARBA" id="ARBA00007400"/>
    </source>
</evidence>
<dbReference type="GO" id="GO:0009246">
    <property type="term" value="P:enterobacterial common antigen biosynthetic process"/>
    <property type="evidence" value="ECO:0007669"/>
    <property type="project" value="TreeGrafter"/>
</dbReference>
<keyword evidence="9" id="KW-0012">Acyltransferase</keyword>
<protein>
    <submittedName>
        <fullName evidence="9">Acyltransferase</fullName>
    </submittedName>
</protein>
<feature type="domain" description="Acyltransferase 3" evidence="8">
    <location>
        <begin position="4"/>
        <end position="314"/>
    </location>
</feature>
<feature type="transmembrane region" description="Helical" evidence="7">
    <location>
        <begin position="153"/>
        <end position="170"/>
    </location>
</feature>
<dbReference type="GO" id="GO:0005886">
    <property type="term" value="C:plasma membrane"/>
    <property type="evidence" value="ECO:0007669"/>
    <property type="project" value="UniProtKB-SubCell"/>
</dbReference>
<evidence type="ECO:0000256" key="3">
    <source>
        <dbReference type="ARBA" id="ARBA00022475"/>
    </source>
</evidence>
<proteinExistence type="inferred from homology"/>
<reference evidence="9 10" key="1">
    <citation type="submission" date="2019-01" db="EMBL/GenBank/DDBJ databases">
        <title>Senegalimassilia sp. nov. KGMB04484 isolated human feces.</title>
        <authorList>
            <person name="Han K.-I."/>
            <person name="Kim J.-S."/>
            <person name="Lee K.C."/>
            <person name="Suh M.K."/>
            <person name="Eom M.K."/>
            <person name="Lee J.H."/>
            <person name="Park S.-H."/>
            <person name="Kang S.W."/>
            <person name="Park J.-E."/>
            <person name="Oh B.S."/>
            <person name="Yu S.Y."/>
            <person name="Choi S.-H."/>
            <person name="Lee D.H."/>
            <person name="Yoon H."/>
            <person name="Kim B.-Y."/>
            <person name="Lee J.H."/>
            <person name="Lee J.-S."/>
        </authorList>
    </citation>
    <scope>NUCLEOTIDE SEQUENCE [LARGE SCALE GENOMIC DNA]</scope>
    <source>
        <strain evidence="9 10">KGMB04484</strain>
    </source>
</reference>
<evidence type="ECO:0000256" key="4">
    <source>
        <dbReference type="ARBA" id="ARBA00022692"/>
    </source>
</evidence>
<feature type="transmembrane region" description="Helical" evidence="7">
    <location>
        <begin position="122"/>
        <end position="141"/>
    </location>
</feature>
<evidence type="ECO:0000256" key="7">
    <source>
        <dbReference type="SAM" id="Phobius"/>
    </source>
</evidence>
<dbReference type="InterPro" id="IPR002656">
    <property type="entry name" value="Acyl_transf_3_dom"/>
</dbReference>
<keyword evidence="6 7" id="KW-0472">Membrane</keyword>
<evidence type="ECO:0000256" key="1">
    <source>
        <dbReference type="ARBA" id="ARBA00004651"/>
    </source>
</evidence>
<dbReference type="RefSeq" id="WP_129425001.1">
    <property type="nucleotide sequence ID" value="NZ_SDPW01000001.1"/>
</dbReference>
<comment type="similarity">
    <text evidence="2">Belongs to the acyltransferase 3 family.</text>
</comment>
<keyword evidence="5 7" id="KW-1133">Transmembrane helix</keyword>
<feature type="transmembrane region" description="Helical" evidence="7">
    <location>
        <begin position="205"/>
        <end position="225"/>
    </location>
</feature>
<dbReference type="OrthoDB" id="3660600at2"/>
<organism evidence="9 10">
    <name type="scientific">Senegalimassilia faecalis</name>
    <dbReference type="NCBI Taxonomy" id="2509433"/>
    <lineage>
        <taxon>Bacteria</taxon>
        <taxon>Bacillati</taxon>
        <taxon>Actinomycetota</taxon>
        <taxon>Coriobacteriia</taxon>
        <taxon>Coriobacteriales</taxon>
        <taxon>Coriobacteriaceae</taxon>
        <taxon>Senegalimassilia</taxon>
    </lineage>
</organism>
<feature type="transmembrane region" description="Helical" evidence="7">
    <location>
        <begin position="231"/>
        <end position="249"/>
    </location>
</feature>
<keyword evidence="3" id="KW-1003">Cell membrane</keyword>
<dbReference type="GO" id="GO:0016413">
    <property type="term" value="F:O-acetyltransferase activity"/>
    <property type="evidence" value="ECO:0007669"/>
    <property type="project" value="TreeGrafter"/>
</dbReference>
<feature type="transmembrane region" description="Helical" evidence="7">
    <location>
        <begin position="77"/>
        <end position="94"/>
    </location>
</feature>
<evidence type="ECO:0000256" key="5">
    <source>
        <dbReference type="ARBA" id="ARBA00022989"/>
    </source>
</evidence>
<dbReference type="Proteomes" id="UP000293345">
    <property type="component" value="Unassembled WGS sequence"/>
</dbReference>
<feature type="transmembrane region" description="Helical" evidence="7">
    <location>
        <begin position="261"/>
        <end position="280"/>
    </location>
</feature>
<feature type="transmembrane region" description="Helical" evidence="7">
    <location>
        <begin position="36"/>
        <end position="56"/>
    </location>
</feature>
<comment type="caution">
    <text evidence="9">The sequence shown here is derived from an EMBL/GenBank/DDBJ whole genome shotgun (WGS) entry which is preliminary data.</text>
</comment>
<feature type="transmembrane region" description="Helical" evidence="7">
    <location>
        <begin position="292"/>
        <end position="314"/>
    </location>
</feature>
<dbReference type="PANTHER" id="PTHR40074:SF2">
    <property type="entry name" value="O-ACETYLTRANSFERASE WECH"/>
    <property type="match status" value="1"/>
</dbReference>
<feature type="transmembrane region" description="Helical" evidence="7">
    <location>
        <begin position="176"/>
        <end position="193"/>
    </location>
</feature>
<evidence type="ECO:0000313" key="9">
    <source>
        <dbReference type="EMBL" id="RXZ54533.1"/>
    </source>
</evidence>
<dbReference type="AlphaFoldDB" id="A0A4Q2K439"/>
<evidence type="ECO:0000313" key="10">
    <source>
        <dbReference type="Proteomes" id="UP000293345"/>
    </source>
</evidence>
<dbReference type="EMBL" id="SDPW01000001">
    <property type="protein sequence ID" value="RXZ54533.1"/>
    <property type="molecule type" value="Genomic_DNA"/>
</dbReference>
<comment type="subcellular location">
    <subcellularLocation>
        <location evidence="1">Cell membrane</location>
        <topology evidence="1">Multi-pass membrane protein</topology>
    </subcellularLocation>
</comment>
<sequence>MRLYKYDFVRTVAIFFVVAVHSLYFVDQSSTACLWIYWALQALFLTGNVLFFLLSGKFNLRERTDDAGVKKFYYNKIRNIVLPILIFFLIRSFYDLYPSISVSEFTKYFIKNSSYGFASTEYWFVFSLMGCILVAPFLAHAFAKLTKFEQKTFLAIGLAFNLLTIVAENAGYSFRWGYLFSGFSFAFCLGQYIEDFFTHRNKRILAAVSPLCLIATVLLMNAGMTSNITDVSPIYTILALGVYALLLFLGDKMKPSKLVSFIAKHSFSIYLVHMMILIPLKNMLPIFPGAPSFLMFIGVALFVFIASTIAAFLIDTTIVEFAKKLFDRLFKRFLPKQDNKAA</sequence>